<reference evidence="12" key="1">
    <citation type="journal article" date="2013" name="Science">
        <title>The Amborella genome and the evolution of flowering plants.</title>
        <authorList>
            <consortium name="Amborella Genome Project"/>
        </authorList>
    </citation>
    <scope>NUCLEOTIDE SEQUENCE [LARGE SCALE GENOMIC DNA]</scope>
</reference>
<keyword evidence="6" id="KW-0131">Cell cycle</keyword>
<evidence type="ECO:0000256" key="7">
    <source>
        <dbReference type="ARBA" id="ARBA00024211"/>
    </source>
</evidence>
<dbReference type="EMBL" id="KI397513">
    <property type="protein sequence ID" value="ERM94214.1"/>
    <property type="molecule type" value="Genomic_DNA"/>
</dbReference>
<dbReference type="Proteomes" id="UP000017836">
    <property type="component" value="Unassembled WGS sequence"/>
</dbReference>
<dbReference type="GO" id="GO:0051301">
    <property type="term" value="P:cell division"/>
    <property type="evidence" value="ECO:0007669"/>
    <property type="project" value="UniProtKB-KW"/>
</dbReference>
<accession>W1NGA2</accession>
<dbReference type="InterPro" id="IPR010369">
    <property type="entry name" value="SOK"/>
</dbReference>
<dbReference type="eggNOG" id="ENOG502QVHU">
    <property type="taxonomic scope" value="Eukaryota"/>
</dbReference>
<keyword evidence="3" id="KW-1003">Cell membrane</keyword>
<keyword evidence="2" id="KW-0217">Developmental protein</keyword>
<dbReference type="GO" id="GO:0009925">
    <property type="term" value="C:basal plasma membrane"/>
    <property type="evidence" value="ECO:0007669"/>
    <property type="project" value="EnsemblPlants"/>
</dbReference>
<feature type="compositionally biased region" description="Basic and acidic residues" evidence="9">
    <location>
        <begin position="161"/>
        <end position="170"/>
    </location>
</feature>
<comment type="subunit">
    <text evidence="8">Homodimer. Forms long polymer filaments with other SOKs proteins polymers (e.g. SOK1, SOK2, SOK3 and SOK4) crucial for polar localization and biological activity. Binds to ANGUSTIFOLIA (AN).</text>
</comment>
<organism evidence="11 12">
    <name type="scientific">Amborella trichopoda</name>
    <dbReference type="NCBI Taxonomy" id="13333"/>
    <lineage>
        <taxon>Eukaryota</taxon>
        <taxon>Viridiplantae</taxon>
        <taxon>Streptophyta</taxon>
        <taxon>Embryophyta</taxon>
        <taxon>Tracheophyta</taxon>
        <taxon>Spermatophyta</taxon>
        <taxon>Magnoliopsida</taxon>
        <taxon>Amborellales</taxon>
        <taxon>Amborellaceae</taxon>
        <taxon>Amborella</taxon>
    </lineage>
</organism>
<evidence type="ECO:0000256" key="2">
    <source>
        <dbReference type="ARBA" id="ARBA00022473"/>
    </source>
</evidence>
<proteinExistence type="inferred from homology"/>
<dbReference type="HOGENOM" id="CLU_025038_0_0_1"/>
<evidence type="ECO:0000256" key="1">
    <source>
        <dbReference type="ARBA" id="ARBA00004413"/>
    </source>
</evidence>
<feature type="domain" description="SOSEKI DIX-like" evidence="10">
    <location>
        <begin position="30"/>
        <end position="118"/>
    </location>
</feature>
<dbReference type="Pfam" id="PF06136">
    <property type="entry name" value="SOK"/>
    <property type="match status" value="1"/>
</dbReference>
<comment type="subcellular location">
    <subcellularLocation>
        <location evidence="1">Cell membrane</location>
        <topology evidence="1">Peripheral membrane protein</topology>
        <orientation evidence="1">Cytoplasmic side</orientation>
    </subcellularLocation>
</comment>
<dbReference type="PANTHER" id="PTHR31083">
    <property type="entry name" value="UPSTREAM OF FLC PROTEIN (DUF966)"/>
    <property type="match status" value="1"/>
</dbReference>
<keyword evidence="5" id="KW-0472">Membrane</keyword>
<dbReference type="InterPro" id="IPR021182">
    <property type="entry name" value="SOK_magnoliopsida"/>
</dbReference>
<evidence type="ECO:0000256" key="4">
    <source>
        <dbReference type="ARBA" id="ARBA00022618"/>
    </source>
</evidence>
<dbReference type="OrthoDB" id="1731358at2759"/>
<dbReference type="Gramene" id="ERM94214">
    <property type="protein sequence ID" value="ERM94214"/>
    <property type="gene ID" value="AMTR_s00010p00200600"/>
</dbReference>
<dbReference type="KEGG" id="atr:18421992"/>
<name>W1NGA2_AMBTC</name>
<dbReference type="STRING" id="13333.W1NGA2"/>
<comment type="similarity">
    <text evidence="7">Belongs to the SOSEKI family.</text>
</comment>
<keyword evidence="12" id="KW-1185">Reference proteome</keyword>
<sequence length="358" mass="40965">MDVQGRKNREASPDRAKIYMQSKTKQNRRVQILYYLSRNGQLEHPHFMEVGHPATQQLRLKDVMDRLTVLRGKGMPSLFSWSCKRNYKNGYVWNDLSENDIIYPTEGAEYVLKGSELIDGCSESIQQLQLSSRQINIETRGRKQFSENLTPRISRGASPEVQHKHIQEEREEREEREEVLKHQNNGCSTELSLTDTSSPPSSSSTLSEKAETLENQSKKKPMIKTSRHSAILQLLACGSMAMKTHEMKKGRNLFPPIKNQSLHKRVVCKTAAKNAVLDEDLDYLPENLRFRAPHPEEREYFSGSIVERAQENQDSGELPSLKKSSSYNEERASKSGMAEALGKSEKGRCMPRKRSVQR</sequence>
<dbReference type="GO" id="GO:0051258">
    <property type="term" value="P:protein polymerization"/>
    <property type="evidence" value="ECO:0007669"/>
    <property type="project" value="EnsemblPlants"/>
</dbReference>
<evidence type="ECO:0000256" key="3">
    <source>
        <dbReference type="ARBA" id="ARBA00022475"/>
    </source>
</evidence>
<dbReference type="GO" id="GO:0042803">
    <property type="term" value="F:protein homodimerization activity"/>
    <property type="evidence" value="ECO:0007669"/>
    <property type="project" value="EnsemblPlants"/>
</dbReference>
<gene>
    <name evidence="11" type="ORF">AMTR_s00010p00200600</name>
</gene>
<evidence type="ECO:0000256" key="5">
    <source>
        <dbReference type="ARBA" id="ARBA00023136"/>
    </source>
</evidence>
<evidence type="ECO:0000259" key="10">
    <source>
        <dbReference type="Pfam" id="PF06136"/>
    </source>
</evidence>
<feature type="region of interest" description="Disordered" evidence="9">
    <location>
        <begin position="309"/>
        <end position="358"/>
    </location>
</feature>
<dbReference type="PANTHER" id="PTHR31083:SF18">
    <property type="entry name" value="PROTEIN SOSEKI 2"/>
    <property type="match status" value="1"/>
</dbReference>
<dbReference type="GO" id="GO:0090708">
    <property type="term" value="P:specification of plant organ axis polarity"/>
    <property type="evidence" value="ECO:0007669"/>
    <property type="project" value="EnsemblPlants"/>
</dbReference>
<dbReference type="AlphaFoldDB" id="W1NGA2"/>
<evidence type="ECO:0000256" key="9">
    <source>
        <dbReference type="SAM" id="MobiDB-lite"/>
    </source>
</evidence>
<dbReference type="InterPro" id="IPR048351">
    <property type="entry name" value="SOK_DIX"/>
</dbReference>
<evidence type="ECO:0000313" key="11">
    <source>
        <dbReference type="EMBL" id="ERM94214.1"/>
    </source>
</evidence>
<feature type="compositionally biased region" description="Low complexity" evidence="9">
    <location>
        <begin position="188"/>
        <end position="207"/>
    </location>
</feature>
<evidence type="ECO:0000256" key="8">
    <source>
        <dbReference type="ARBA" id="ARBA00046534"/>
    </source>
</evidence>
<feature type="compositionally biased region" description="Basic residues" evidence="9">
    <location>
        <begin position="349"/>
        <end position="358"/>
    </location>
</feature>
<keyword evidence="4" id="KW-0132">Cell division</keyword>
<dbReference type="GO" id="GO:0051302">
    <property type="term" value="P:regulation of cell division"/>
    <property type="evidence" value="ECO:0007669"/>
    <property type="project" value="EnsemblPlants"/>
</dbReference>
<dbReference type="OMA" id="IECMLAN"/>
<dbReference type="PIRSF" id="PIRSF031043">
    <property type="entry name" value="UCP031043"/>
    <property type="match status" value="1"/>
</dbReference>
<evidence type="ECO:0000313" key="12">
    <source>
        <dbReference type="Proteomes" id="UP000017836"/>
    </source>
</evidence>
<evidence type="ECO:0000256" key="6">
    <source>
        <dbReference type="ARBA" id="ARBA00023306"/>
    </source>
</evidence>
<dbReference type="GO" id="GO:2000067">
    <property type="term" value="P:regulation of root morphogenesis"/>
    <property type="evidence" value="ECO:0007669"/>
    <property type="project" value="EnsemblPlants"/>
</dbReference>
<feature type="region of interest" description="Disordered" evidence="9">
    <location>
        <begin position="139"/>
        <end position="225"/>
    </location>
</feature>
<protein>
    <recommendedName>
        <fullName evidence="10">SOSEKI DIX-like domain-containing protein</fullName>
    </recommendedName>
</protein>